<keyword evidence="3" id="KW-1133">Transmembrane helix</keyword>
<keyword evidence="8" id="KW-1185">Reference proteome</keyword>
<dbReference type="EMBL" id="FOZL01000001">
    <property type="protein sequence ID" value="SFS14825.1"/>
    <property type="molecule type" value="Genomic_DNA"/>
</dbReference>
<proteinExistence type="predicted"/>
<evidence type="ECO:0000256" key="5">
    <source>
        <dbReference type="SAM" id="SignalP"/>
    </source>
</evidence>
<accession>A0A1I6MGG2</accession>
<evidence type="ECO:0000313" key="7">
    <source>
        <dbReference type="EMBL" id="SFS14825.1"/>
    </source>
</evidence>
<evidence type="ECO:0000313" key="8">
    <source>
        <dbReference type="Proteomes" id="UP000199024"/>
    </source>
</evidence>
<name>A0A1I6MGG2_9BACT</name>
<dbReference type="NCBIfam" id="TIGR01352">
    <property type="entry name" value="tonB_Cterm"/>
    <property type="match status" value="1"/>
</dbReference>
<dbReference type="RefSeq" id="WP_089839513.1">
    <property type="nucleotide sequence ID" value="NZ_FOZL01000001.1"/>
</dbReference>
<evidence type="ECO:0000256" key="1">
    <source>
        <dbReference type="ARBA" id="ARBA00004167"/>
    </source>
</evidence>
<dbReference type="InterPro" id="IPR037682">
    <property type="entry name" value="TonB_C"/>
</dbReference>
<feature type="chain" id="PRO_5011533433" evidence="5">
    <location>
        <begin position="18"/>
        <end position="141"/>
    </location>
</feature>
<keyword evidence="2" id="KW-0812">Transmembrane</keyword>
<feature type="domain" description="TonB C-terminal" evidence="6">
    <location>
        <begin position="74"/>
        <end position="135"/>
    </location>
</feature>
<evidence type="ECO:0000256" key="3">
    <source>
        <dbReference type="ARBA" id="ARBA00022989"/>
    </source>
</evidence>
<organism evidence="7 8">
    <name type="scientific">Granulicella pectinivorans</name>
    <dbReference type="NCBI Taxonomy" id="474950"/>
    <lineage>
        <taxon>Bacteria</taxon>
        <taxon>Pseudomonadati</taxon>
        <taxon>Acidobacteriota</taxon>
        <taxon>Terriglobia</taxon>
        <taxon>Terriglobales</taxon>
        <taxon>Acidobacteriaceae</taxon>
        <taxon>Granulicella</taxon>
    </lineage>
</organism>
<dbReference type="SUPFAM" id="SSF74653">
    <property type="entry name" value="TolA/TonB C-terminal domain"/>
    <property type="match status" value="1"/>
</dbReference>
<dbReference type="GO" id="GO:0016020">
    <property type="term" value="C:membrane"/>
    <property type="evidence" value="ECO:0007669"/>
    <property type="project" value="UniProtKB-SubCell"/>
</dbReference>
<dbReference type="InterPro" id="IPR006260">
    <property type="entry name" value="TonB/TolA_C"/>
</dbReference>
<dbReference type="Proteomes" id="UP000199024">
    <property type="component" value="Unassembled WGS sequence"/>
</dbReference>
<evidence type="ECO:0000259" key="6">
    <source>
        <dbReference type="Pfam" id="PF03544"/>
    </source>
</evidence>
<evidence type="ECO:0000256" key="4">
    <source>
        <dbReference type="ARBA" id="ARBA00023136"/>
    </source>
</evidence>
<dbReference type="Pfam" id="PF03544">
    <property type="entry name" value="TonB_C"/>
    <property type="match status" value="1"/>
</dbReference>
<protein>
    <submittedName>
        <fullName evidence="7">TonB family C-terminal domain-containing protein</fullName>
    </submittedName>
</protein>
<evidence type="ECO:0000256" key="2">
    <source>
        <dbReference type="ARBA" id="ARBA00022692"/>
    </source>
</evidence>
<dbReference type="GO" id="GO:0055085">
    <property type="term" value="P:transmembrane transport"/>
    <property type="evidence" value="ECO:0007669"/>
    <property type="project" value="InterPro"/>
</dbReference>
<comment type="subcellular location">
    <subcellularLocation>
        <location evidence="1">Membrane</location>
        <topology evidence="1">Single-pass membrane protein</topology>
    </subcellularLocation>
</comment>
<dbReference type="OrthoDB" id="121388at2"/>
<keyword evidence="5" id="KW-0732">Signal</keyword>
<feature type="signal peptide" evidence="5">
    <location>
        <begin position="1"/>
        <end position="17"/>
    </location>
</feature>
<gene>
    <name evidence="7" type="ORF">SAMN05421771_2604</name>
</gene>
<dbReference type="AlphaFoldDB" id="A0A1I6MGG2"/>
<reference evidence="7 8" key="1">
    <citation type="submission" date="2016-10" db="EMBL/GenBank/DDBJ databases">
        <authorList>
            <person name="de Groot N.N."/>
        </authorList>
    </citation>
    <scope>NUCLEOTIDE SEQUENCE [LARGE SCALE GENOMIC DNA]</scope>
    <source>
        <strain evidence="7 8">DSM 21001</strain>
    </source>
</reference>
<dbReference type="Gene3D" id="3.30.1150.10">
    <property type="match status" value="1"/>
</dbReference>
<sequence length="141" mass="14994">MRNLIAAALLLSPLALAAQTNKLEARLATPALAAATNDAKPTAPVRVSTGVVAPKLIHTVDIQTDERSIYAISGLERKVVVSMIVDENGTPTDLKIVQAQDPSSNQNVLAAVAQYRFQPGMLSHQPVAVPVNLEITVRPVR</sequence>
<keyword evidence="4" id="KW-0472">Membrane</keyword>